<evidence type="ECO:0000313" key="5">
    <source>
        <dbReference type="EMBL" id="QBF83993.1"/>
    </source>
</evidence>
<feature type="modified residue" description="4-aspartylphosphate" evidence="1">
    <location>
        <position position="243"/>
    </location>
</feature>
<dbReference type="Gene3D" id="2.30.30.40">
    <property type="entry name" value="SH3 Domains"/>
    <property type="match status" value="1"/>
</dbReference>
<dbReference type="AlphaFoldDB" id="A0A411PKE4"/>
<dbReference type="SMART" id="SM00448">
    <property type="entry name" value="REC"/>
    <property type="match status" value="1"/>
</dbReference>
<dbReference type="Gene3D" id="3.40.50.2300">
    <property type="match status" value="1"/>
</dbReference>
<evidence type="ECO:0000259" key="3">
    <source>
        <dbReference type="PROSITE" id="PS50110"/>
    </source>
</evidence>
<dbReference type="Pfam" id="PF00072">
    <property type="entry name" value="Response_reg"/>
    <property type="match status" value="1"/>
</dbReference>
<dbReference type="GO" id="GO:0000160">
    <property type="term" value="P:phosphorelay signal transduction system"/>
    <property type="evidence" value="ECO:0007669"/>
    <property type="project" value="InterPro"/>
</dbReference>
<gene>
    <name evidence="5" type="ORF">EXU30_15935</name>
</gene>
<keyword evidence="1" id="KW-0597">Phosphoprotein</keyword>
<dbReference type="EMBL" id="CP036200">
    <property type="protein sequence ID" value="QBF83993.1"/>
    <property type="molecule type" value="Genomic_DNA"/>
</dbReference>
<dbReference type="SMART" id="SM00260">
    <property type="entry name" value="CheW"/>
    <property type="match status" value="1"/>
</dbReference>
<protein>
    <submittedName>
        <fullName evidence="5">Chemotaxis protein CheV</fullName>
    </submittedName>
</protein>
<dbReference type="SUPFAM" id="SSF52172">
    <property type="entry name" value="CheY-like"/>
    <property type="match status" value="1"/>
</dbReference>
<evidence type="ECO:0000256" key="1">
    <source>
        <dbReference type="PROSITE-ProRule" id="PRU00169"/>
    </source>
</evidence>
<dbReference type="InterPro" id="IPR036061">
    <property type="entry name" value="CheW-like_dom_sf"/>
</dbReference>
<dbReference type="PROSITE" id="PS50851">
    <property type="entry name" value="CHEW"/>
    <property type="match status" value="1"/>
</dbReference>
<organism evidence="5 6">
    <name type="scientific">Shewanella maritima</name>
    <dbReference type="NCBI Taxonomy" id="2520507"/>
    <lineage>
        <taxon>Bacteria</taxon>
        <taxon>Pseudomonadati</taxon>
        <taxon>Pseudomonadota</taxon>
        <taxon>Gammaproteobacteria</taxon>
        <taxon>Alteromonadales</taxon>
        <taxon>Shewanellaceae</taxon>
        <taxon>Shewanella</taxon>
    </lineage>
</organism>
<feature type="domain" description="CheW-like" evidence="4">
    <location>
        <begin position="26"/>
        <end position="167"/>
    </location>
</feature>
<dbReference type="PIRSF" id="PIRSF002867">
    <property type="entry name" value="CheV"/>
    <property type="match status" value="1"/>
</dbReference>
<dbReference type="RefSeq" id="WP_130601659.1">
    <property type="nucleotide sequence ID" value="NZ_CP036200.1"/>
</dbReference>
<dbReference type="InterPro" id="IPR001789">
    <property type="entry name" value="Sig_transdc_resp-reg_receiver"/>
</dbReference>
<evidence type="ECO:0000259" key="4">
    <source>
        <dbReference type="PROSITE" id="PS50851"/>
    </source>
</evidence>
<name>A0A411PKE4_9GAMM</name>
<dbReference type="OrthoDB" id="9806105at2"/>
<sequence length="316" mass="34437">MTSLADVSAASGSRASNKPANKASQSQGLLLFKLNHTQLFALGTLKIRELVPFIPLTKLPNSHSAIKGTATVRGSTIPVIDMAQAIGFKGVDDNELDKCYIIITDCQRMLIGFIVRSIEKIIECNWRDIMPPSSTLGSNAYLTGVTRVDERIVQLLDVELLLSKIFPDDPTANRPILTDVQREQLKPLNILLVDDSMVARKQLSDALDSFNIPYQVTSDGHEALAMMKQSAADNKAIDILVSDIEMPGLDGYELAFEVKNDAAIAKAYIILHTSLSSEISVSQATQVGANEALTKFDARELIDAMLRGAQSFQSTD</sequence>
<dbReference type="Gene3D" id="2.40.50.180">
    <property type="entry name" value="CheA-289, Domain 4"/>
    <property type="match status" value="1"/>
</dbReference>
<proteinExistence type="predicted"/>
<feature type="region of interest" description="Disordered" evidence="2">
    <location>
        <begin position="1"/>
        <end position="21"/>
    </location>
</feature>
<dbReference type="GO" id="GO:0006935">
    <property type="term" value="P:chemotaxis"/>
    <property type="evidence" value="ECO:0007669"/>
    <property type="project" value="InterPro"/>
</dbReference>
<dbReference type="SUPFAM" id="SSF50341">
    <property type="entry name" value="CheW-like"/>
    <property type="match status" value="1"/>
</dbReference>
<dbReference type="PROSITE" id="PS50110">
    <property type="entry name" value="RESPONSE_REGULATORY"/>
    <property type="match status" value="1"/>
</dbReference>
<dbReference type="PANTHER" id="PTHR47233">
    <property type="entry name" value="CHEMOTAXIS PROTEIN CHEV"/>
    <property type="match status" value="1"/>
</dbReference>
<accession>A0A411PKE4</accession>
<dbReference type="Proteomes" id="UP000291106">
    <property type="component" value="Chromosome"/>
</dbReference>
<feature type="domain" description="Response regulatory" evidence="3">
    <location>
        <begin position="189"/>
        <end position="310"/>
    </location>
</feature>
<evidence type="ECO:0000256" key="2">
    <source>
        <dbReference type="SAM" id="MobiDB-lite"/>
    </source>
</evidence>
<dbReference type="InterPro" id="IPR002545">
    <property type="entry name" value="CheW-lke_dom"/>
</dbReference>
<reference evidence="5 6" key="1">
    <citation type="submission" date="2019-02" db="EMBL/GenBank/DDBJ databases">
        <title>Shewanella sp. D4-2 isolated from Dokdo Island.</title>
        <authorList>
            <person name="Baek K."/>
        </authorList>
    </citation>
    <scope>NUCLEOTIDE SEQUENCE [LARGE SCALE GENOMIC DNA]</scope>
    <source>
        <strain evidence="5 6">D4-2</strain>
    </source>
</reference>
<evidence type="ECO:0000313" key="6">
    <source>
        <dbReference type="Proteomes" id="UP000291106"/>
    </source>
</evidence>
<keyword evidence="6" id="KW-1185">Reference proteome</keyword>
<dbReference type="KEGG" id="smai:EXU30_15935"/>
<dbReference type="PANTHER" id="PTHR47233:SF2">
    <property type="entry name" value="CHEMOTAXIS SIGNAL TRANSDUCTION SYSTEM RESPONSE REGULATOR CHEV"/>
    <property type="match status" value="1"/>
</dbReference>
<dbReference type="InterPro" id="IPR011006">
    <property type="entry name" value="CheY-like_superfamily"/>
</dbReference>
<dbReference type="Pfam" id="PF01584">
    <property type="entry name" value="CheW"/>
    <property type="match status" value="1"/>
</dbReference>
<dbReference type="InterPro" id="IPR024181">
    <property type="entry name" value="Chemotax_regulator_CheV"/>
</dbReference>